<keyword evidence="4 7" id="KW-1133">Transmembrane helix</keyword>
<gene>
    <name evidence="8" type="ORF">GCM10009755_13740</name>
</gene>
<evidence type="ECO:0000256" key="1">
    <source>
        <dbReference type="ARBA" id="ARBA00004651"/>
    </source>
</evidence>
<evidence type="ECO:0000256" key="3">
    <source>
        <dbReference type="ARBA" id="ARBA00022692"/>
    </source>
</evidence>
<feature type="transmembrane region" description="Helical" evidence="7">
    <location>
        <begin position="254"/>
        <end position="280"/>
    </location>
</feature>
<evidence type="ECO:0000313" key="8">
    <source>
        <dbReference type="EMBL" id="GAA2005358.1"/>
    </source>
</evidence>
<dbReference type="InterPro" id="IPR043428">
    <property type="entry name" value="LivM-like"/>
</dbReference>
<dbReference type="EMBL" id="BAAANO010000013">
    <property type="protein sequence ID" value="GAA2005358.1"/>
    <property type="molecule type" value="Genomic_DNA"/>
</dbReference>
<protein>
    <recommendedName>
        <fullName evidence="10">Branched-chain amino acid ABC transporter permease</fullName>
    </recommendedName>
</protein>
<dbReference type="PANTHER" id="PTHR30482">
    <property type="entry name" value="HIGH-AFFINITY BRANCHED-CHAIN AMINO ACID TRANSPORT SYSTEM PERMEASE"/>
    <property type="match status" value="1"/>
</dbReference>
<feature type="transmembrane region" description="Helical" evidence="7">
    <location>
        <begin position="37"/>
        <end position="58"/>
    </location>
</feature>
<evidence type="ECO:0000256" key="2">
    <source>
        <dbReference type="ARBA" id="ARBA00022475"/>
    </source>
</evidence>
<keyword evidence="9" id="KW-1185">Reference proteome</keyword>
<feature type="transmembrane region" description="Helical" evidence="7">
    <location>
        <begin position="90"/>
        <end position="113"/>
    </location>
</feature>
<feature type="transmembrane region" description="Helical" evidence="7">
    <location>
        <begin position="167"/>
        <end position="186"/>
    </location>
</feature>
<evidence type="ECO:0008006" key="10">
    <source>
        <dbReference type="Google" id="ProtNLM"/>
    </source>
</evidence>
<name>A0ABP5ETQ1_9MICO</name>
<dbReference type="InterPro" id="IPR001851">
    <property type="entry name" value="ABC_transp_permease"/>
</dbReference>
<comment type="subcellular location">
    <subcellularLocation>
        <location evidence="1">Cell membrane</location>
        <topology evidence="1">Multi-pass membrane protein</topology>
    </subcellularLocation>
</comment>
<proteinExistence type="predicted"/>
<feature type="transmembrane region" description="Helical" evidence="7">
    <location>
        <begin position="12"/>
        <end position="31"/>
    </location>
</feature>
<organism evidence="8 9">
    <name type="scientific">Brevibacterium samyangense</name>
    <dbReference type="NCBI Taxonomy" id="366888"/>
    <lineage>
        <taxon>Bacteria</taxon>
        <taxon>Bacillati</taxon>
        <taxon>Actinomycetota</taxon>
        <taxon>Actinomycetes</taxon>
        <taxon>Micrococcales</taxon>
        <taxon>Brevibacteriaceae</taxon>
        <taxon>Brevibacterium</taxon>
    </lineage>
</organism>
<feature type="transmembrane region" description="Helical" evidence="7">
    <location>
        <begin position="292"/>
        <end position="316"/>
    </location>
</feature>
<dbReference type="Proteomes" id="UP001500755">
    <property type="component" value="Unassembled WGS sequence"/>
</dbReference>
<keyword evidence="2" id="KW-1003">Cell membrane</keyword>
<feature type="compositionally biased region" description="Low complexity" evidence="6">
    <location>
        <begin position="367"/>
        <end position="385"/>
    </location>
</feature>
<evidence type="ECO:0000313" key="9">
    <source>
        <dbReference type="Proteomes" id="UP001500755"/>
    </source>
</evidence>
<keyword evidence="3 7" id="KW-0812">Transmembrane</keyword>
<evidence type="ECO:0000256" key="7">
    <source>
        <dbReference type="SAM" id="Phobius"/>
    </source>
</evidence>
<comment type="caution">
    <text evidence="8">The sequence shown here is derived from an EMBL/GenBank/DDBJ whole genome shotgun (WGS) entry which is preliminary data.</text>
</comment>
<evidence type="ECO:0000256" key="6">
    <source>
        <dbReference type="SAM" id="MobiDB-lite"/>
    </source>
</evidence>
<feature type="region of interest" description="Disordered" evidence="6">
    <location>
        <begin position="346"/>
        <end position="403"/>
    </location>
</feature>
<dbReference type="PANTHER" id="PTHR30482:SF17">
    <property type="entry name" value="ABC TRANSPORTER ATP-BINDING PROTEIN"/>
    <property type="match status" value="1"/>
</dbReference>
<dbReference type="CDD" id="cd06581">
    <property type="entry name" value="TM_PBP1_LivM_like"/>
    <property type="match status" value="1"/>
</dbReference>
<keyword evidence="5 7" id="KW-0472">Membrane</keyword>
<feature type="transmembrane region" description="Helical" evidence="7">
    <location>
        <begin position="218"/>
        <end position="242"/>
    </location>
</feature>
<dbReference type="RefSeq" id="WP_344308215.1">
    <property type="nucleotide sequence ID" value="NZ_BAAANO010000013.1"/>
</dbReference>
<sequence length="403" mass="41064">MRKAGALSQVNITRGLVVLGALVLVLAPLLLSGSDYTLRLVTTAVVYAIAAYGMNIILGLTGQLSLAHAGFFGIGAYIVGILTVDHDWSFWAAFAVAILGTAVGGYLAGLLALRTKEEYFAIYTMAVGTVIYLVIGRWDAVTHAHSGIIGVKFPEGAGIVDFSSPVALYYLAVVFLVLVVYATWAIKRSTVGRNLMAIRTSEDLARSIGVNVGLGKQLAFAASTTVAGLAGGLYATTMGFLGPASASVNLTFEMLMFLLVGGMGTVFGPLIGSVLVVFLFELFQDFQSYRFLVLGPIIILLVIFAPRGIAGAWSALLGRLGGGRVGSATGTGASARVVRKAATAAGTPEGAEAPLASADTAPGQGAGASDGTDSADGVGSASADAPTEDTAPRAGASTRGGTS</sequence>
<evidence type="ECO:0000256" key="4">
    <source>
        <dbReference type="ARBA" id="ARBA00022989"/>
    </source>
</evidence>
<accession>A0ABP5ETQ1</accession>
<feature type="transmembrane region" description="Helical" evidence="7">
    <location>
        <begin position="120"/>
        <end position="138"/>
    </location>
</feature>
<feature type="transmembrane region" description="Helical" evidence="7">
    <location>
        <begin position="65"/>
        <end position="84"/>
    </location>
</feature>
<dbReference type="Pfam" id="PF02653">
    <property type="entry name" value="BPD_transp_2"/>
    <property type="match status" value="1"/>
</dbReference>
<evidence type="ECO:0000256" key="5">
    <source>
        <dbReference type="ARBA" id="ARBA00023136"/>
    </source>
</evidence>
<reference evidence="9" key="1">
    <citation type="journal article" date="2019" name="Int. J. Syst. Evol. Microbiol.">
        <title>The Global Catalogue of Microorganisms (GCM) 10K type strain sequencing project: providing services to taxonomists for standard genome sequencing and annotation.</title>
        <authorList>
            <consortium name="The Broad Institute Genomics Platform"/>
            <consortium name="The Broad Institute Genome Sequencing Center for Infectious Disease"/>
            <person name="Wu L."/>
            <person name="Ma J."/>
        </authorList>
    </citation>
    <scope>NUCLEOTIDE SEQUENCE [LARGE SCALE GENOMIC DNA]</scope>
    <source>
        <strain evidence="9">JCM 14546</strain>
    </source>
</reference>